<dbReference type="EMBL" id="JAKRRX010000471">
    <property type="protein sequence ID" value="MCW8336807.1"/>
    <property type="molecule type" value="Genomic_DNA"/>
</dbReference>
<accession>A0A9X3HV52</accession>
<sequence length="69" mass="7690">GQKGKTNKNRGQKHAKSKNNKPKPPLVKPKVTHHSLDNLKKGETCPECQQGKLYKYDPATLLRITGQSP</sequence>
<feature type="compositionally biased region" description="Basic and acidic residues" evidence="1">
    <location>
        <begin position="34"/>
        <end position="44"/>
    </location>
</feature>
<feature type="compositionally biased region" description="Basic residues" evidence="1">
    <location>
        <begin position="1"/>
        <end position="21"/>
    </location>
</feature>
<evidence type="ECO:0000256" key="1">
    <source>
        <dbReference type="SAM" id="MobiDB-lite"/>
    </source>
</evidence>
<reference evidence="2" key="1">
    <citation type="submission" date="2022-02" db="EMBL/GenBank/DDBJ databases">
        <title>Vibrio sp. nov., a new bacterium isolated from Bohai sea, China.</title>
        <authorList>
            <person name="Yuan Y."/>
        </authorList>
    </citation>
    <scope>NUCLEOTIDE SEQUENCE</scope>
    <source>
        <strain evidence="2">DBSS07</strain>
    </source>
</reference>
<comment type="caution">
    <text evidence="2">The sequence shown here is derived from an EMBL/GenBank/DDBJ whole genome shotgun (WGS) entry which is preliminary data.</text>
</comment>
<proteinExistence type="predicted"/>
<protein>
    <submittedName>
        <fullName evidence="2">Uncharacterized protein</fullName>
    </submittedName>
</protein>
<gene>
    <name evidence="2" type="ORF">MD483_23710</name>
</gene>
<keyword evidence="3" id="KW-1185">Reference proteome</keyword>
<feature type="non-terminal residue" evidence="2">
    <location>
        <position position="1"/>
    </location>
</feature>
<dbReference type="AlphaFoldDB" id="A0A9X3HV52"/>
<evidence type="ECO:0000313" key="3">
    <source>
        <dbReference type="Proteomes" id="UP001155586"/>
    </source>
</evidence>
<name>A0A9X3HV52_9VIBR</name>
<feature type="non-terminal residue" evidence="2">
    <location>
        <position position="69"/>
    </location>
</feature>
<feature type="region of interest" description="Disordered" evidence="1">
    <location>
        <begin position="1"/>
        <end position="44"/>
    </location>
</feature>
<evidence type="ECO:0000313" key="2">
    <source>
        <dbReference type="EMBL" id="MCW8336807.1"/>
    </source>
</evidence>
<organism evidence="2 3">
    <name type="scientific">Vibrio paucivorans</name>
    <dbReference type="NCBI Taxonomy" id="2829489"/>
    <lineage>
        <taxon>Bacteria</taxon>
        <taxon>Pseudomonadati</taxon>
        <taxon>Pseudomonadota</taxon>
        <taxon>Gammaproteobacteria</taxon>
        <taxon>Vibrionales</taxon>
        <taxon>Vibrionaceae</taxon>
        <taxon>Vibrio</taxon>
    </lineage>
</organism>
<dbReference type="Proteomes" id="UP001155586">
    <property type="component" value="Unassembled WGS sequence"/>
</dbReference>